<name>A0A538SF55_UNCEI</name>
<dbReference type="NCBIfam" id="TIGR02098">
    <property type="entry name" value="MJ0042_CXXC"/>
    <property type="match status" value="1"/>
</dbReference>
<accession>A0A538SF55</accession>
<sequence length="232" mass="23423">MGARTSADRPRPGGSARMMTMILACPHCSAVYELPKRLLGAGGAAVRCPHCSGEFTLGADGEIVAVSGSGARIKGAAEVVVTSARLRGGAAAAEVAAPSRAPDTGESGIPTAASRAPDTGASVARSAGEPGAPETGESAARGAPGAPADRAEPASDAQTIARRVLDALAARKGVAMADARARGRLLSEFGPDVVAAFEEYRKESGGTENPAPFREALRERWGIDLGPPRARS</sequence>
<evidence type="ECO:0000259" key="2">
    <source>
        <dbReference type="Pfam" id="PF13717"/>
    </source>
</evidence>
<evidence type="ECO:0000256" key="1">
    <source>
        <dbReference type="SAM" id="MobiDB-lite"/>
    </source>
</evidence>
<evidence type="ECO:0000313" key="3">
    <source>
        <dbReference type="EMBL" id="TMQ49990.1"/>
    </source>
</evidence>
<reference evidence="3 4" key="1">
    <citation type="journal article" date="2019" name="Nat. Microbiol.">
        <title>Mediterranean grassland soil C-N compound turnover is dependent on rainfall and depth, and is mediated by genomically divergent microorganisms.</title>
        <authorList>
            <person name="Diamond S."/>
            <person name="Andeer P.F."/>
            <person name="Li Z."/>
            <person name="Crits-Christoph A."/>
            <person name="Burstein D."/>
            <person name="Anantharaman K."/>
            <person name="Lane K.R."/>
            <person name="Thomas B.C."/>
            <person name="Pan C."/>
            <person name="Northen T.R."/>
            <person name="Banfield J.F."/>
        </authorList>
    </citation>
    <scope>NUCLEOTIDE SEQUENCE [LARGE SCALE GENOMIC DNA]</scope>
    <source>
        <strain evidence="3">WS_2</strain>
    </source>
</reference>
<comment type="caution">
    <text evidence="3">The sequence shown here is derived from an EMBL/GenBank/DDBJ whole genome shotgun (WGS) entry which is preliminary data.</text>
</comment>
<dbReference type="EMBL" id="VBOS01000430">
    <property type="protein sequence ID" value="TMQ49990.1"/>
    <property type="molecule type" value="Genomic_DNA"/>
</dbReference>
<protein>
    <recommendedName>
        <fullName evidence="2">Zinc finger/thioredoxin putative domain-containing protein</fullName>
    </recommendedName>
</protein>
<feature type="compositionally biased region" description="Low complexity" evidence="1">
    <location>
        <begin position="136"/>
        <end position="148"/>
    </location>
</feature>
<feature type="domain" description="Zinc finger/thioredoxin putative" evidence="2">
    <location>
        <begin position="21"/>
        <end position="55"/>
    </location>
</feature>
<dbReference type="InterPro" id="IPR011723">
    <property type="entry name" value="Znf/thioredoxin_put"/>
</dbReference>
<proteinExistence type="predicted"/>
<organism evidence="3 4">
    <name type="scientific">Eiseniibacteriota bacterium</name>
    <dbReference type="NCBI Taxonomy" id="2212470"/>
    <lineage>
        <taxon>Bacteria</taxon>
        <taxon>Candidatus Eiseniibacteriota</taxon>
    </lineage>
</organism>
<evidence type="ECO:0000313" key="4">
    <source>
        <dbReference type="Proteomes" id="UP000317716"/>
    </source>
</evidence>
<dbReference type="Pfam" id="PF13717">
    <property type="entry name" value="Zn_ribbon_4"/>
    <property type="match status" value="1"/>
</dbReference>
<feature type="region of interest" description="Disordered" evidence="1">
    <location>
        <begin position="92"/>
        <end position="157"/>
    </location>
</feature>
<dbReference type="Proteomes" id="UP000317716">
    <property type="component" value="Unassembled WGS sequence"/>
</dbReference>
<gene>
    <name evidence="3" type="ORF">E6K72_11830</name>
</gene>
<dbReference type="AlphaFoldDB" id="A0A538SF55"/>
<feature type="compositionally biased region" description="Low complexity" evidence="1">
    <location>
        <begin position="92"/>
        <end position="102"/>
    </location>
</feature>